<evidence type="ECO:0000256" key="2">
    <source>
        <dbReference type="SAM" id="MobiDB-lite"/>
    </source>
</evidence>
<sequence>MGKNHHITSNNHAGHNTHNTHEMKKQDKHHDHGAMMLADFKKRFWVSFIITIPILLLSPLVQDFLGIKKMVSFPGDMYVLFALSSIVFFYGGYPFLKGIFDELKSATPGMMTLVAIAITTAYVYSSAVVFGLRGMVFFWELATLIDVMLLGHWIEMKSVMGASRLLKNWQG</sequence>
<proteinExistence type="predicted"/>
<keyword evidence="4" id="KW-0378">Hydrolase</keyword>
<comment type="caution">
    <text evidence="4">The sequence shown here is derived from an EMBL/GenBank/DDBJ whole genome shotgun (WGS) entry which is preliminary data.</text>
</comment>
<dbReference type="GO" id="GO:0016787">
    <property type="term" value="F:hydrolase activity"/>
    <property type="evidence" value="ECO:0007669"/>
    <property type="project" value="UniProtKB-KW"/>
</dbReference>
<evidence type="ECO:0000313" key="4">
    <source>
        <dbReference type="EMBL" id="KPQ43170.1"/>
    </source>
</evidence>
<dbReference type="PANTHER" id="PTHR43520">
    <property type="entry name" value="ATP7, ISOFORM B"/>
    <property type="match status" value="1"/>
</dbReference>
<name>A0A0N8KQV2_9EURY</name>
<dbReference type="EC" id="3.6.3.10" evidence="4"/>
<dbReference type="EMBL" id="LKCM01000173">
    <property type="protein sequence ID" value="KPQ43170.1"/>
    <property type="molecule type" value="Genomic_DNA"/>
</dbReference>
<dbReference type="PATRIC" id="fig|1719120.3.peg.2495"/>
<reference evidence="4 5" key="1">
    <citation type="submission" date="2015-09" db="EMBL/GenBank/DDBJ databases">
        <title>A metagenomics-based metabolic model of nitrate-dependent anaerobic oxidation of methane by Methanoperedens-like archaea.</title>
        <authorList>
            <person name="Arshad A."/>
            <person name="Speth D.R."/>
            <person name="De Graaf R.M."/>
            <person name="Op Den Camp H.J."/>
            <person name="Jetten M.S."/>
            <person name="Welte C.U."/>
        </authorList>
    </citation>
    <scope>NUCLEOTIDE SEQUENCE [LARGE SCALE GENOMIC DNA]</scope>
</reference>
<feature type="transmembrane region" description="Helical" evidence="3">
    <location>
        <begin position="136"/>
        <end position="154"/>
    </location>
</feature>
<dbReference type="GO" id="GO:0055070">
    <property type="term" value="P:copper ion homeostasis"/>
    <property type="evidence" value="ECO:0007669"/>
    <property type="project" value="TreeGrafter"/>
</dbReference>
<dbReference type="GO" id="GO:0016020">
    <property type="term" value="C:membrane"/>
    <property type="evidence" value="ECO:0007669"/>
    <property type="project" value="TreeGrafter"/>
</dbReference>
<feature type="region of interest" description="Disordered" evidence="2">
    <location>
        <begin position="1"/>
        <end position="26"/>
    </location>
</feature>
<evidence type="ECO:0000256" key="3">
    <source>
        <dbReference type="SAM" id="Phobius"/>
    </source>
</evidence>
<accession>A0A0N8KQV2</accession>
<gene>
    <name evidence="4" type="ORF">MPEBLZ_02284</name>
</gene>
<keyword evidence="3" id="KW-0472">Membrane</keyword>
<dbReference type="AlphaFoldDB" id="A0A0N8KQV2"/>
<protein>
    <submittedName>
        <fullName evidence="4">Copper-exporting ATPase</fullName>
        <ecNumber evidence="4">3.6.3.10</ecNumber>
    </submittedName>
</protein>
<feature type="transmembrane region" description="Helical" evidence="3">
    <location>
        <begin position="77"/>
        <end position="96"/>
    </location>
</feature>
<dbReference type="PANTHER" id="PTHR43520:SF8">
    <property type="entry name" value="P-TYPE CU(+) TRANSPORTER"/>
    <property type="match status" value="1"/>
</dbReference>
<feature type="transmembrane region" description="Helical" evidence="3">
    <location>
        <begin position="44"/>
        <end position="65"/>
    </location>
</feature>
<feature type="transmembrane region" description="Helical" evidence="3">
    <location>
        <begin position="108"/>
        <end position="130"/>
    </location>
</feature>
<dbReference type="Proteomes" id="UP000050360">
    <property type="component" value="Unassembled WGS sequence"/>
</dbReference>
<evidence type="ECO:0000256" key="1">
    <source>
        <dbReference type="ARBA" id="ARBA00022967"/>
    </source>
</evidence>
<dbReference type="GO" id="GO:0005507">
    <property type="term" value="F:copper ion binding"/>
    <property type="evidence" value="ECO:0007669"/>
    <property type="project" value="TreeGrafter"/>
</dbReference>
<keyword evidence="3" id="KW-1133">Transmembrane helix</keyword>
<evidence type="ECO:0000313" key="5">
    <source>
        <dbReference type="Proteomes" id="UP000050360"/>
    </source>
</evidence>
<keyword evidence="3" id="KW-0812">Transmembrane</keyword>
<dbReference type="GO" id="GO:0043682">
    <property type="term" value="F:P-type divalent copper transporter activity"/>
    <property type="evidence" value="ECO:0007669"/>
    <property type="project" value="TreeGrafter"/>
</dbReference>
<feature type="compositionally biased region" description="Low complexity" evidence="2">
    <location>
        <begin position="8"/>
        <end position="17"/>
    </location>
</feature>
<organism evidence="4 5">
    <name type="scientific">Candidatus Methanoperedens nitratireducens</name>
    <dbReference type="NCBI Taxonomy" id="1392998"/>
    <lineage>
        <taxon>Archaea</taxon>
        <taxon>Methanobacteriati</taxon>
        <taxon>Methanobacteriota</taxon>
        <taxon>Stenosarchaea group</taxon>
        <taxon>Methanomicrobia</taxon>
        <taxon>Methanosarcinales</taxon>
        <taxon>ANME-2 cluster</taxon>
        <taxon>Candidatus Methanoperedentaceae</taxon>
        <taxon>Candidatus Methanoperedens</taxon>
    </lineage>
</organism>
<keyword evidence="1" id="KW-1278">Translocase</keyword>